<evidence type="ECO:0000313" key="2">
    <source>
        <dbReference type="EMBL" id="TDW71069.1"/>
    </source>
</evidence>
<dbReference type="InterPro" id="IPR014710">
    <property type="entry name" value="RmlC-like_jellyroll"/>
</dbReference>
<dbReference type="InterPro" id="IPR053146">
    <property type="entry name" value="QDO-like"/>
</dbReference>
<dbReference type="Gene3D" id="2.60.120.10">
    <property type="entry name" value="Jelly Rolls"/>
    <property type="match status" value="1"/>
</dbReference>
<proteinExistence type="predicted"/>
<sequence length="161" mass="17326">MSWIQRAQDAETVENPSLWLLADGAHTGGALGANRLRLAPGTAGALPHVHHLSSEAFYVLDGTLEMLVDETVHVFGQGDYVVVAPGVSHAFGAAPDASADLFITIAPGIDRFPYFRLLPRVLAGELSDADIARIHTEYDVHFVESPAWNDRGERPGAQRSS</sequence>
<reference evidence="2 3" key="1">
    <citation type="submission" date="2019-03" db="EMBL/GenBank/DDBJ databases">
        <title>Genomic Encyclopedia of Type Strains, Phase III (KMG-III): the genomes of soil and plant-associated and newly described type strains.</title>
        <authorList>
            <person name="Whitman W."/>
        </authorList>
    </citation>
    <scope>NUCLEOTIDE SEQUENCE [LARGE SCALE GENOMIC DNA]</scope>
    <source>
        <strain evidence="2 3">VKM Ac-2573</strain>
    </source>
</reference>
<name>A0A4R8C5A6_9ACTN</name>
<dbReference type="SUPFAM" id="SSF51182">
    <property type="entry name" value="RmlC-like cupins"/>
    <property type="match status" value="1"/>
</dbReference>
<dbReference type="OrthoDB" id="5243731at2"/>
<evidence type="ECO:0000313" key="3">
    <source>
        <dbReference type="Proteomes" id="UP000295146"/>
    </source>
</evidence>
<organism evidence="2 3">
    <name type="scientific">Kribbella pratensis</name>
    <dbReference type="NCBI Taxonomy" id="2512112"/>
    <lineage>
        <taxon>Bacteria</taxon>
        <taxon>Bacillati</taxon>
        <taxon>Actinomycetota</taxon>
        <taxon>Actinomycetes</taxon>
        <taxon>Propionibacteriales</taxon>
        <taxon>Kribbellaceae</taxon>
        <taxon>Kribbella</taxon>
    </lineage>
</organism>
<dbReference type="InterPro" id="IPR011051">
    <property type="entry name" value="RmlC_Cupin_sf"/>
</dbReference>
<accession>A0A4R8C5A6</accession>
<dbReference type="Proteomes" id="UP000295146">
    <property type="component" value="Unassembled WGS sequence"/>
</dbReference>
<evidence type="ECO:0000259" key="1">
    <source>
        <dbReference type="Pfam" id="PF07883"/>
    </source>
</evidence>
<dbReference type="PANTHER" id="PTHR36440:SF1">
    <property type="entry name" value="PUTATIVE (AFU_ORTHOLOGUE AFUA_8G07350)-RELATED"/>
    <property type="match status" value="1"/>
</dbReference>
<dbReference type="PANTHER" id="PTHR36440">
    <property type="entry name" value="PUTATIVE (AFU_ORTHOLOGUE AFUA_8G07350)-RELATED"/>
    <property type="match status" value="1"/>
</dbReference>
<feature type="domain" description="Cupin type-2" evidence="1">
    <location>
        <begin position="36"/>
        <end position="101"/>
    </location>
</feature>
<dbReference type="EMBL" id="SODP01000002">
    <property type="protein sequence ID" value="TDW71069.1"/>
    <property type="molecule type" value="Genomic_DNA"/>
</dbReference>
<keyword evidence="2" id="KW-0223">Dioxygenase</keyword>
<dbReference type="InterPro" id="IPR013096">
    <property type="entry name" value="Cupin_2"/>
</dbReference>
<comment type="caution">
    <text evidence="2">The sequence shown here is derived from an EMBL/GenBank/DDBJ whole genome shotgun (WGS) entry which is preliminary data.</text>
</comment>
<dbReference type="AlphaFoldDB" id="A0A4R8C5A6"/>
<keyword evidence="2" id="KW-0560">Oxidoreductase</keyword>
<dbReference type="GO" id="GO:0051213">
    <property type="term" value="F:dioxygenase activity"/>
    <property type="evidence" value="ECO:0007669"/>
    <property type="project" value="UniProtKB-KW"/>
</dbReference>
<keyword evidence="3" id="KW-1185">Reference proteome</keyword>
<protein>
    <submittedName>
        <fullName evidence="2">Quercetin dioxygenase-like cupin family protein</fullName>
    </submittedName>
</protein>
<gene>
    <name evidence="2" type="ORF">EV653_5139</name>
</gene>
<dbReference type="Pfam" id="PF07883">
    <property type="entry name" value="Cupin_2"/>
    <property type="match status" value="1"/>
</dbReference>
<dbReference type="RefSeq" id="WP_134106175.1">
    <property type="nucleotide sequence ID" value="NZ_SODP01000002.1"/>
</dbReference>